<accession>Q8QN80</accession>
<evidence type="ECO:0000313" key="2">
    <source>
        <dbReference type="Proteomes" id="UP000000864"/>
    </source>
</evidence>
<dbReference type="KEGG" id="vg:920619"/>
<reference evidence="1 2" key="3">
    <citation type="journal article" date="2000" name="Virology">
        <title>Characterization and immunolocalization of major structural proteins in the brown algal virus EsV-1.</title>
        <authorList>
            <person name="Delaroque N."/>
            <person name="Wolf S."/>
            <person name="Muller D.G."/>
            <person name="Knippers R."/>
        </authorList>
    </citation>
    <scope>NUCLEOTIDE SEQUENCE [LARGE SCALE GENOMIC DNA]</scope>
    <source>
        <strain evidence="2">Isolate New Zealand/Kaikoura/1988</strain>
    </source>
</reference>
<reference evidence="1 2" key="2">
    <citation type="journal article" date="1998" name="Adv. Virus Res.">
        <title>Viruses in marine brown algae.</title>
        <authorList>
            <person name="Muller D.G."/>
            <person name="Kapp M."/>
            <person name="Knippers R."/>
        </authorList>
    </citation>
    <scope>NUCLEOTIDE SEQUENCE [LARGE SCALE GENOMIC DNA]</scope>
    <source>
        <strain evidence="2">Isolate New Zealand/Kaikoura/1988</strain>
    </source>
</reference>
<organism evidence="1 2">
    <name type="scientific">Ectocarpus siliculosus virus 1 (isolate New Zealand/Kaikoura/1988)</name>
    <name type="common">EsV-1</name>
    <dbReference type="NCBI Taxonomy" id="654926"/>
    <lineage>
        <taxon>Viruses</taxon>
        <taxon>Varidnaviria</taxon>
        <taxon>Bamfordvirae</taxon>
        <taxon>Nucleocytoviricota</taxon>
        <taxon>Megaviricetes</taxon>
        <taxon>Algavirales</taxon>
        <taxon>Phycodnaviridae</taxon>
        <taxon>Phaeovirus</taxon>
        <taxon>Phaeovirus unasiliculosus</taxon>
        <taxon>Ectocarpus siliculosus virus 1</taxon>
    </lineage>
</organism>
<organismHost>
    <name type="scientific">Ectocarpus siliculosus</name>
    <name type="common">Brown alga</name>
    <name type="synonym">Conferva siliculosa</name>
    <dbReference type="NCBI Taxonomy" id="2880"/>
</organismHost>
<protein>
    <submittedName>
        <fullName evidence="1">EsV-1-210</fullName>
    </submittedName>
</protein>
<reference evidence="1 2" key="1">
    <citation type="journal article" date="1995" name="Virology">
        <title>Coat protein of the Ectocarpus siliculosus virus.</title>
        <authorList>
            <person name="Klein M."/>
            <person name="Lanka S.T."/>
            <person name="Knippers R."/>
            <person name="Muller D.G."/>
        </authorList>
    </citation>
    <scope>NUCLEOTIDE SEQUENCE [LARGE SCALE GENOMIC DNA]</scope>
    <source>
        <strain evidence="2">Isolate New Zealand/Kaikoura/1988</strain>
    </source>
</reference>
<dbReference type="Proteomes" id="UP000000864">
    <property type="component" value="Segment"/>
</dbReference>
<gene>
    <name evidence="1" type="primary">ORF 210</name>
</gene>
<reference evidence="1 2" key="4">
    <citation type="journal article" date="2000" name="Virology">
        <title>The brown algal virus EsV-1 particle contains a putative hybrid histidine kinase.</title>
        <authorList>
            <person name="Delaroque N."/>
            <person name="Wolf S."/>
            <person name="Muller D.G."/>
            <person name="Knippers R."/>
        </authorList>
    </citation>
    <scope>NUCLEOTIDE SEQUENCE [LARGE SCALE GENOMIC DNA]</scope>
    <source>
        <strain evidence="2">Isolate New Zealand/Kaikoura/1988</strain>
    </source>
</reference>
<keyword evidence="2" id="KW-1185">Reference proteome</keyword>
<sequence length="509" mass="55668">MCLTISTTAFKSSRNKSTALSKTMDSITIDATTGVVGVKTLIWHIMPQLHTSSVLKGVHRALQDSGASMDTTLINGRLTKTATVGLCCSILDNMRGTKWDQWRQSSGPAFKDALREHVASVVSSGQVEQAHPPVQQADEQHVEGVETKAVVLRKSLRAMNIEGSVRVDERSGMVSDIDVIKMLCPEKNDDYAKIALKRILERQQQEADHNDSDSAPLADRVHYLKINGVGHVTPVSDAPTAIEIIWLLPARAAREFRKQSADTIARVLGGDVSLCAEIEQRCARLQNTEEGRAYQSVMTGEAPPKKHKSLPEWFEYATSDQKSAYVAAKVKKSVVVTEIEMHEICKVGLESVGQFAGRDEIEYADRIRDTQRRASRADNLLGAPAPSPAVVGDSAMLIATPIDNSIDPETGMLIATHKVSASVRGPETSICVEAARLGISTGERAGQVGKVAKRLYGERYGEEANRDIPTRHTTFRGKPFVERTYFSRDADLIQRAIRIVCCPGQVSTP</sequence>
<evidence type="ECO:0000313" key="1">
    <source>
        <dbReference type="EMBL" id="AAK14624.1"/>
    </source>
</evidence>
<name>Q8QN80_ESV1K</name>
<proteinExistence type="predicted"/>
<dbReference type="EMBL" id="AF204951">
    <property type="protein sequence ID" value="AAK14624.1"/>
    <property type="molecule type" value="Genomic_DNA"/>
</dbReference>